<keyword evidence="6 10" id="KW-0732">Signal</keyword>
<dbReference type="GO" id="GO:0044874">
    <property type="term" value="P:lipoprotein localization to outer membrane"/>
    <property type="evidence" value="ECO:0007669"/>
    <property type="project" value="UniProtKB-UniRule"/>
</dbReference>
<evidence type="ECO:0000313" key="11">
    <source>
        <dbReference type="EMBL" id="ALS98390.1"/>
    </source>
</evidence>
<reference evidence="11 12" key="1">
    <citation type="submission" date="2015-12" db="EMBL/GenBank/DDBJ databases">
        <title>Complete genome of Lacimicrobium alkaliphilum KCTC 32984.</title>
        <authorList>
            <person name="Kim S.-G."/>
            <person name="Lee Y.-J."/>
        </authorList>
    </citation>
    <scope>NUCLEOTIDE SEQUENCE [LARGE SCALE GENOMIC DNA]</scope>
    <source>
        <strain evidence="11 12">YelD216</strain>
    </source>
</reference>
<keyword evidence="7 10" id="KW-0574">Periplasm</keyword>
<evidence type="ECO:0000313" key="12">
    <source>
        <dbReference type="Proteomes" id="UP000068447"/>
    </source>
</evidence>
<evidence type="ECO:0000256" key="8">
    <source>
        <dbReference type="ARBA" id="ARBA00022927"/>
    </source>
</evidence>
<dbReference type="Pfam" id="PF03548">
    <property type="entry name" value="LolA"/>
    <property type="match status" value="1"/>
</dbReference>
<dbReference type="Proteomes" id="UP000068447">
    <property type="component" value="Chromosome"/>
</dbReference>
<evidence type="ECO:0000256" key="3">
    <source>
        <dbReference type="ARBA" id="ARBA00011245"/>
    </source>
</evidence>
<dbReference type="EMBL" id="CP013650">
    <property type="protein sequence ID" value="ALS98390.1"/>
    <property type="molecule type" value="Genomic_DNA"/>
</dbReference>
<comment type="subcellular location">
    <subcellularLocation>
        <location evidence="1 10">Periplasm</location>
    </subcellularLocation>
</comment>
<comment type="function">
    <text evidence="10">Participates in the translocation of lipoproteins from the inner membrane to the outer membrane. Only forms a complex with a lipoprotein if the residue after the N-terminal Cys is not an aspartate (The Asp acts as a targeting signal to indicate that the lipoprotein should stay in the inner membrane).</text>
</comment>
<evidence type="ECO:0000256" key="10">
    <source>
        <dbReference type="HAMAP-Rule" id="MF_00240"/>
    </source>
</evidence>
<dbReference type="STRING" id="1526571.AT746_09055"/>
<dbReference type="InterPro" id="IPR029046">
    <property type="entry name" value="LolA/LolB/LppX"/>
</dbReference>
<dbReference type="PANTHER" id="PTHR35869">
    <property type="entry name" value="OUTER-MEMBRANE LIPOPROTEIN CARRIER PROTEIN"/>
    <property type="match status" value="1"/>
</dbReference>
<evidence type="ECO:0000256" key="2">
    <source>
        <dbReference type="ARBA" id="ARBA00007615"/>
    </source>
</evidence>
<proteinExistence type="inferred from homology"/>
<dbReference type="Gene3D" id="2.50.20.10">
    <property type="entry name" value="Lipoprotein localisation LolA/LolB/LppX"/>
    <property type="match status" value="1"/>
</dbReference>
<dbReference type="RefSeq" id="WP_062479461.1">
    <property type="nucleotide sequence ID" value="NZ_CP013650.1"/>
</dbReference>
<evidence type="ECO:0000256" key="1">
    <source>
        <dbReference type="ARBA" id="ARBA00004418"/>
    </source>
</evidence>
<dbReference type="PANTHER" id="PTHR35869:SF1">
    <property type="entry name" value="OUTER-MEMBRANE LIPOPROTEIN CARRIER PROTEIN"/>
    <property type="match status" value="1"/>
</dbReference>
<dbReference type="AlphaFoldDB" id="A0A0U2JIV4"/>
<dbReference type="SUPFAM" id="SSF89392">
    <property type="entry name" value="Prokaryotic lipoproteins and lipoprotein localization factors"/>
    <property type="match status" value="1"/>
</dbReference>
<gene>
    <name evidence="10" type="primary">lolA</name>
    <name evidence="11" type="ORF">AT746_09055</name>
</gene>
<accession>A0A0U2JIV4</accession>
<keyword evidence="12" id="KW-1185">Reference proteome</keyword>
<keyword evidence="8 10" id="KW-0653">Protein transport</keyword>
<keyword evidence="5 10" id="KW-0813">Transport</keyword>
<organism evidence="11 12">
    <name type="scientific">Lacimicrobium alkaliphilum</name>
    <dbReference type="NCBI Taxonomy" id="1526571"/>
    <lineage>
        <taxon>Bacteria</taxon>
        <taxon>Pseudomonadati</taxon>
        <taxon>Pseudomonadota</taxon>
        <taxon>Gammaproteobacteria</taxon>
        <taxon>Alteromonadales</taxon>
        <taxon>Alteromonadaceae</taxon>
        <taxon>Lacimicrobium</taxon>
    </lineage>
</organism>
<comment type="subunit">
    <text evidence="3 10">Monomer.</text>
</comment>
<dbReference type="CDD" id="cd16325">
    <property type="entry name" value="LolA"/>
    <property type="match status" value="1"/>
</dbReference>
<evidence type="ECO:0000256" key="6">
    <source>
        <dbReference type="ARBA" id="ARBA00022729"/>
    </source>
</evidence>
<dbReference type="GO" id="GO:0042953">
    <property type="term" value="P:lipoprotein transport"/>
    <property type="evidence" value="ECO:0007669"/>
    <property type="project" value="InterPro"/>
</dbReference>
<dbReference type="NCBIfam" id="TIGR00547">
    <property type="entry name" value="lolA"/>
    <property type="match status" value="1"/>
</dbReference>
<evidence type="ECO:0000256" key="5">
    <source>
        <dbReference type="ARBA" id="ARBA00022448"/>
    </source>
</evidence>
<protein>
    <recommendedName>
        <fullName evidence="4 10">Outer-membrane lipoprotein carrier protein</fullName>
    </recommendedName>
</protein>
<dbReference type="InterPro" id="IPR004564">
    <property type="entry name" value="OM_lipoprot_carrier_LolA-like"/>
</dbReference>
<comment type="similarity">
    <text evidence="2 10">Belongs to the LolA family.</text>
</comment>
<evidence type="ECO:0000256" key="9">
    <source>
        <dbReference type="ARBA" id="ARBA00023186"/>
    </source>
</evidence>
<name>A0A0U2JIV4_9ALTE</name>
<dbReference type="GO" id="GO:0030288">
    <property type="term" value="C:outer membrane-bounded periplasmic space"/>
    <property type="evidence" value="ECO:0007669"/>
    <property type="project" value="TreeGrafter"/>
</dbReference>
<keyword evidence="9 10" id="KW-0143">Chaperone</keyword>
<feature type="signal peptide" evidence="10">
    <location>
        <begin position="1"/>
        <end position="19"/>
    </location>
</feature>
<feature type="chain" id="PRO_5008996799" description="Outer-membrane lipoprotein carrier protein" evidence="10">
    <location>
        <begin position="20"/>
        <end position="205"/>
    </location>
</feature>
<dbReference type="InterPro" id="IPR018323">
    <property type="entry name" value="OM_lipoprot_carrier_LolA_Pbac"/>
</dbReference>
<dbReference type="KEGG" id="lal:AT746_09055"/>
<dbReference type="OrthoDB" id="9787361at2"/>
<dbReference type="HAMAP" id="MF_00240">
    <property type="entry name" value="LolA"/>
    <property type="match status" value="1"/>
</dbReference>
<sequence precursor="true">MIKKFLCVCALVLSLPSAASETENSAAELKARLSELHSFEAGFEQQVTDMQGELLQSATGKLQLQQPNKMRWQLYEPDETTLIADGDTVWHIDPFMEQVIAYEQSLAVQGNPLILLAEPDSDHWQSFQISQPEPDRFVIKSESEDSQVASLSLTFEDDVLVQLTFEDRQQQRTQMVFSQIASNIALAPELFEFTLPEGYELDDQR</sequence>
<evidence type="ECO:0000256" key="4">
    <source>
        <dbReference type="ARBA" id="ARBA00014035"/>
    </source>
</evidence>
<evidence type="ECO:0000256" key="7">
    <source>
        <dbReference type="ARBA" id="ARBA00022764"/>
    </source>
</evidence>